<evidence type="ECO:0000256" key="2">
    <source>
        <dbReference type="SAM" id="Phobius"/>
    </source>
</evidence>
<dbReference type="EMBL" id="QXDC01000002">
    <property type="protein sequence ID" value="RIA45637.1"/>
    <property type="molecule type" value="Genomic_DNA"/>
</dbReference>
<proteinExistence type="predicted"/>
<feature type="compositionally biased region" description="Basic and acidic residues" evidence="1">
    <location>
        <begin position="68"/>
        <end position="88"/>
    </location>
</feature>
<dbReference type="RefSeq" id="WP_119034155.1">
    <property type="nucleotide sequence ID" value="NZ_QXDC01000002.1"/>
</dbReference>
<evidence type="ECO:0008006" key="5">
    <source>
        <dbReference type="Google" id="ProtNLM"/>
    </source>
</evidence>
<dbReference type="OrthoDB" id="7579171at2"/>
<name>A0A397PEP8_9SPHN</name>
<gene>
    <name evidence="3" type="ORF">DFR49_0160</name>
</gene>
<protein>
    <recommendedName>
        <fullName evidence="5">Phage shock protein B</fullName>
    </recommendedName>
</protein>
<comment type="caution">
    <text evidence="3">The sequence shown here is derived from an EMBL/GenBank/DDBJ whole genome shotgun (WGS) entry which is preliminary data.</text>
</comment>
<reference evidence="3 4" key="1">
    <citation type="submission" date="2018-08" db="EMBL/GenBank/DDBJ databases">
        <title>Genomic Encyclopedia of Type Strains, Phase IV (KMG-IV): sequencing the most valuable type-strain genomes for metagenomic binning, comparative biology and taxonomic classification.</title>
        <authorList>
            <person name="Goeker M."/>
        </authorList>
    </citation>
    <scope>NUCLEOTIDE SEQUENCE [LARGE SCALE GENOMIC DNA]</scope>
    <source>
        <strain evidence="3 4">DSM 25527</strain>
    </source>
</reference>
<evidence type="ECO:0000313" key="4">
    <source>
        <dbReference type="Proteomes" id="UP000266568"/>
    </source>
</evidence>
<keyword evidence="2" id="KW-0472">Membrane</keyword>
<keyword evidence="2" id="KW-1133">Transmembrane helix</keyword>
<feature type="transmembrane region" description="Helical" evidence="2">
    <location>
        <begin position="6"/>
        <end position="24"/>
    </location>
</feature>
<dbReference type="Proteomes" id="UP000266568">
    <property type="component" value="Unassembled WGS sequence"/>
</dbReference>
<keyword evidence="2" id="KW-0812">Transmembrane</keyword>
<sequence>MNGPEMVVMIVMIVVIGRIIQLRYTAGNTARSSEDGRESDRLREEVRALKERIQTLERLATDDNSSTRLDREIEALRDRNNERTRHDD</sequence>
<feature type="region of interest" description="Disordered" evidence="1">
    <location>
        <begin position="58"/>
        <end position="88"/>
    </location>
</feature>
<evidence type="ECO:0000313" key="3">
    <source>
        <dbReference type="EMBL" id="RIA45637.1"/>
    </source>
</evidence>
<evidence type="ECO:0000256" key="1">
    <source>
        <dbReference type="SAM" id="MobiDB-lite"/>
    </source>
</evidence>
<keyword evidence="4" id="KW-1185">Reference proteome</keyword>
<organism evidence="3 4">
    <name type="scientific">Hephaestia caeni</name>
    <dbReference type="NCBI Taxonomy" id="645617"/>
    <lineage>
        <taxon>Bacteria</taxon>
        <taxon>Pseudomonadati</taxon>
        <taxon>Pseudomonadota</taxon>
        <taxon>Alphaproteobacteria</taxon>
        <taxon>Sphingomonadales</taxon>
        <taxon>Sphingomonadaceae</taxon>
        <taxon>Hephaestia</taxon>
    </lineage>
</organism>
<dbReference type="AlphaFoldDB" id="A0A397PEP8"/>
<accession>A0A397PEP8</accession>